<evidence type="ECO:0000313" key="1">
    <source>
        <dbReference type="EMBL" id="KAL1650078.1"/>
    </source>
</evidence>
<evidence type="ECO:0000313" key="2">
    <source>
        <dbReference type="Proteomes" id="UP001521184"/>
    </source>
</evidence>
<protein>
    <submittedName>
        <fullName evidence="1">Uncharacterized protein</fullName>
    </submittedName>
</protein>
<sequence>MDGTNSYNAARSIVSVELRTWDNTTTTTTATSTIPRTRHLRGDISWERLHQFAFSTFSVDRATHNVHFHRDAFRDTTSQDKPRLRMALWRAGVYHGVALRIRGDRKFVIYAHFVKKDAC</sequence>
<proteinExistence type="predicted"/>
<comment type="caution">
    <text evidence="1">The sequence shown here is derived from an EMBL/GenBank/DDBJ whole genome shotgun (WGS) entry which is preliminary data.</text>
</comment>
<dbReference type="EMBL" id="JAKEKT020000005">
    <property type="protein sequence ID" value="KAL1650078.1"/>
    <property type="molecule type" value="Genomic_DNA"/>
</dbReference>
<accession>A0ABR3U2D2</accession>
<dbReference type="Proteomes" id="UP001521184">
    <property type="component" value="Unassembled WGS sequence"/>
</dbReference>
<keyword evidence="2" id="KW-1185">Reference proteome</keyword>
<gene>
    <name evidence="1" type="ORF">SLS58_001456</name>
</gene>
<reference evidence="1 2" key="1">
    <citation type="journal article" date="2023" name="Plant Dis.">
        <title>First Report of Diplodia intermedia Causing Canker and Dieback Diseases on Apple Trees in Canada.</title>
        <authorList>
            <person name="Ellouze W."/>
            <person name="Ilyukhin E."/>
            <person name="Sulman M."/>
            <person name="Ali S."/>
        </authorList>
    </citation>
    <scope>NUCLEOTIDE SEQUENCE [LARGE SCALE GENOMIC DNA]</scope>
    <source>
        <strain evidence="1 2">M45-28</strain>
    </source>
</reference>
<name>A0ABR3U2D2_9PEZI</name>
<organism evidence="1 2">
    <name type="scientific">Diplodia intermedia</name>
    <dbReference type="NCBI Taxonomy" id="856260"/>
    <lineage>
        <taxon>Eukaryota</taxon>
        <taxon>Fungi</taxon>
        <taxon>Dikarya</taxon>
        <taxon>Ascomycota</taxon>
        <taxon>Pezizomycotina</taxon>
        <taxon>Dothideomycetes</taxon>
        <taxon>Dothideomycetes incertae sedis</taxon>
        <taxon>Botryosphaeriales</taxon>
        <taxon>Botryosphaeriaceae</taxon>
        <taxon>Diplodia</taxon>
    </lineage>
</organism>